<evidence type="ECO:0000313" key="2">
    <source>
        <dbReference type="Proteomes" id="UP000789366"/>
    </source>
</evidence>
<organism evidence="1 2">
    <name type="scientific">Cetraspora pellucida</name>
    <dbReference type="NCBI Taxonomy" id="1433469"/>
    <lineage>
        <taxon>Eukaryota</taxon>
        <taxon>Fungi</taxon>
        <taxon>Fungi incertae sedis</taxon>
        <taxon>Mucoromycota</taxon>
        <taxon>Glomeromycotina</taxon>
        <taxon>Glomeromycetes</taxon>
        <taxon>Diversisporales</taxon>
        <taxon>Gigasporaceae</taxon>
        <taxon>Cetraspora</taxon>
    </lineage>
</organism>
<feature type="non-terminal residue" evidence="1">
    <location>
        <position position="289"/>
    </location>
</feature>
<keyword evidence="2" id="KW-1185">Reference proteome</keyword>
<gene>
    <name evidence="1" type="ORF">SPELUC_LOCUS5241</name>
</gene>
<accession>A0ACA9LXB0</accession>
<name>A0ACA9LXB0_9GLOM</name>
<proteinExistence type="predicted"/>
<reference evidence="1" key="1">
    <citation type="submission" date="2021-06" db="EMBL/GenBank/DDBJ databases">
        <authorList>
            <person name="Kallberg Y."/>
            <person name="Tangrot J."/>
            <person name="Rosling A."/>
        </authorList>
    </citation>
    <scope>NUCLEOTIDE SEQUENCE</scope>
    <source>
        <strain evidence="1">28 12/20/2015</strain>
    </source>
</reference>
<sequence length="289" mass="32305">MNKKNTTKLESLENGIELNSEQKLIQELVLKGESICFTGSAGTGKSFLLRHLITFLQKKYGPNKVGITSLTGTGASIIGGTTLASYFGLKSDSHLDADTLFKRIISPNFEHAYRNWRRTKVLIIDEISMLDGELFDKLESLARSIRMNFFPFGKIQLILVGDFCQLPPVTAGAKYCFEAQSWPRYDIRLGRLSEQQQSSGQLAELTKNCLAVDHLQLKVGVQGYPVVKFTTGQELAIKEHTWEKVVGYDAKNEPIITATRTQIPLILAWALTIHKSQGQTIERLKVDLS</sequence>
<protein>
    <submittedName>
        <fullName evidence="1">879_t:CDS:1</fullName>
    </submittedName>
</protein>
<comment type="caution">
    <text evidence="1">The sequence shown here is derived from an EMBL/GenBank/DDBJ whole genome shotgun (WGS) entry which is preliminary data.</text>
</comment>
<dbReference type="EMBL" id="CAJVPW010005206">
    <property type="protein sequence ID" value="CAG8551823.1"/>
    <property type="molecule type" value="Genomic_DNA"/>
</dbReference>
<dbReference type="Proteomes" id="UP000789366">
    <property type="component" value="Unassembled WGS sequence"/>
</dbReference>
<evidence type="ECO:0000313" key="1">
    <source>
        <dbReference type="EMBL" id="CAG8551823.1"/>
    </source>
</evidence>